<evidence type="ECO:0000259" key="3">
    <source>
        <dbReference type="Pfam" id="PF08338"/>
    </source>
</evidence>
<proteinExistence type="inferred from homology"/>
<dbReference type="InterPro" id="IPR013549">
    <property type="entry name" value="DUF1731"/>
</dbReference>
<organism evidence="4 5">
    <name type="scientific">Fibrisoma montanum</name>
    <dbReference type="NCBI Taxonomy" id="2305895"/>
    <lineage>
        <taxon>Bacteria</taxon>
        <taxon>Pseudomonadati</taxon>
        <taxon>Bacteroidota</taxon>
        <taxon>Cytophagia</taxon>
        <taxon>Cytophagales</taxon>
        <taxon>Spirosomataceae</taxon>
        <taxon>Fibrisoma</taxon>
    </lineage>
</organism>
<feature type="domain" description="DUF1731" evidence="3">
    <location>
        <begin position="261"/>
        <end position="308"/>
    </location>
</feature>
<evidence type="ECO:0000313" key="5">
    <source>
        <dbReference type="Proteomes" id="UP000283523"/>
    </source>
</evidence>
<dbReference type="InterPro" id="IPR036291">
    <property type="entry name" value="NAD(P)-bd_dom_sf"/>
</dbReference>
<dbReference type="PANTHER" id="PTHR11092">
    <property type="entry name" value="SUGAR NUCLEOTIDE EPIMERASE RELATED"/>
    <property type="match status" value="1"/>
</dbReference>
<sequence length="310" mass="35068">MKPHKIILAGGTGFLGQVLVDYWKDSPIDIVVLSRKPYTSHDRVRYVTWDGKSIGTWANELNKADVLINLAGQTVDCRYTAENKRQIIESRIKSTAVLGQAIRQTDNPPLLWINLSSATIYRHAPDRQMDEITGETDSPQAEYRFSQQVCKEWEQTFWESDTPEVRKVALRSSLVLGRDGGVFPVLKRLTRFGLGGQQGDGDQFISWLHEHDFARIIDFLIRNDALNGTFNCTAPCPIRNTEFMTLLRRAFGAPVGLPATRWMLEIGAFLLRTETELVLKSRNVIPRKLQEAGFRFAYPTASEALTALVK</sequence>
<comment type="similarity">
    <text evidence="1">Belongs to the NAD(P)-dependent epimerase/dehydratase family. SDR39U1 subfamily.</text>
</comment>
<dbReference type="InterPro" id="IPR010099">
    <property type="entry name" value="SDR39U1"/>
</dbReference>
<protein>
    <submittedName>
        <fullName evidence="4">TIGR01777 family protein</fullName>
    </submittedName>
</protein>
<comment type="caution">
    <text evidence="4">The sequence shown here is derived from an EMBL/GenBank/DDBJ whole genome shotgun (WGS) entry which is preliminary data.</text>
</comment>
<feature type="domain" description="NAD-dependent epimerase/dehydratase" evidence="2">
    <location>
        <begin position="6"/>
        <end position="231"/>
    </location>
</feature>
<evidence type="ECO:0000256" key="1">
    <source>
        <dbReference type="ARBA" id="ARBA00009353"/>
    </source>
</evidence>
<dbReference type="AlphaFoldDB" id="A0A418LYV6"/>
<dbReference type="Proteomes" id="UP000283523">
    <property type="component" value="Unassembled WGS sequence"/>
</dbReference>
<dbReference type="OrthoDB" id="9801773at2"/>
<dbReference type="Gene3D" id="3.40.50.720">
    <property type="entry name" value="NAD(P)-binding Rossmann-like Domain"/>
    <property type="match status" value="1"/>
</dbReference>
<keyword evidence="5" id="KW-1185">Reference proteome</keyword>
<dbReference type="InterPro" id="IPR001509">
    <property type="entry name" value="Epimerase_deHydtase"/>
</dbReference>
<evidence type="ECO:0000259" key="2">
    <source>
        <dbReference type="Pfam" id="PF01370"/>
    </source>
</evidence>
<accession>A0A418LYV6</accession>
<name>A0A418LYV6_9BACT</name>
<reference evidence="4 5" key="1">
    <citation type="submission" date="2018-08" db="EMBL/GenBank/DDBJ databases">
        <title>Fibrisoma montanum sp. nov., isolated from Danxia mountain soil.</title>
        <authorList>
            <person name="Huang Y."/>
        </authorList>
    </citation>
    <scope>NUCLEOTIDE SEQUENCE [LARGE SCALE GENOMIC DNA]</scope>
    <source>
        <strain evidence="4 5">HYT19</strain>
    </source>
</reference>
<dbReference type="Pfam" id="PF08338">
    <property type="entry name" value="DUF1731"/>
    <property type="match status" value="1"/>
</dbReference>
<evidence type="ECO:0000313" key="4">
    <source>
        <dbReference type="EMBL" id="RIV18515.1"/>
    </source>
</evidence>
<gene>
    <name evidence="4" type="ORF">DYU11_28500</name>
</gene>
<dbReference type="Pfam" id="PF01370">
    <property type="entry name" value="Epimerase"/>
    <property type="match status" value="1"/>
</dbReference>
<dbReference type="PANTHER" id="PTHR11092:SF0">
    <property type="entry name" value="EPIMERASE FAMILY PROTEIN SDR39U1"/>
    <property type="match status" value="1"/>
</dbReference>
<dbReference type="RefSeq" id="WP_119671149.1">
    <property type="nucleotide sequence ID" value="NZ_QXED01000011.1"/>
</dbReference>
<dbReference type="NCBIfam" id="TIGR01777">
    <property type="entry name" value="yfcH"/>
    <property type="match status" value="1"/>
</dbReference>
<dbReference type="EMBL" id="QXED01000011">
    <property type="protein sequence ID" value="RIV18515.1"/>
    <property type="molecule type" value="Genomic_DNA"/>
</dbReference>
<dbReference type="SUPFAM" id="SSF51735">
    <property type="entry name" value="NAD(P)-binding Rossmann-fold domains"/>
    <property type="match status" value="1"/>
</dbReference>